<sequence length="607" mass="69028">MQDNLIIGVMGHIDHGKTSLIRALNGFWGDERSDERERGITLDLSFSNLSNGEKNIAFIDVPGHEKLVKNMIAGAFGLDYAMLVVSANEGIMPQTLEHLKISSLLGIHNFLVVLSKIDLVDKKRIQELKQEIKQCFAGFESLKYQIFEVSIYDSVSMENLNNSLFMLPKSVHRDLGFFRYYIDRIFVIKGSGCVVSGTLLDGSITLEDKVWCCNLERLLGIKNIQCHGESVPQAKSGQRVALNLSGVSHNELKRGDLLTKKGYLRGFDRVEVALHLFEEIPHNLEAMFFIGALKMSCRILFLEDTKKYATLKFKSPIYSIFDERFILRDDNHTLGGGRILSPIVDPMKKAQKLAFLKFLNQRDFKSAFEILLKAHKKGLGLISASQRFGISQSEALEIAQKIDNCFVSQKSLVVYSKEATKLLRDIICKILDKNPNALLSAALLTQKQSWVANDFAQHILDSLLQEGILCKNDSFYVGVDSKIGKVQDYLYDKIYSILQQQGFEPMAPYNLYDMLDIDRKSGDDIYKKLTKEKKIVRLSHKLFVCTQALTQILNEMRNIIKKEGYLDLNNFKEHFNLSRKYLISYLDYLDSFSDIENTGGKRIIKSC</sequence>
<dbReference type="CDD" id="cd03696">
    <property type="entry name" value="SelB_II"/>
    <property type="match status" value="1"/>
</dbReference>
<dbReference type="GO" id="GO:0005525">
    <property type="term" value="F:GTP binding"/>
    <property type="evidence" value="ECO:0007669"/>
    <property type="project" value="UniProtKB-KW"/>
</dbReference>
<dbReference type="SUPFAM" id="SSF46785">
    <property type="entry name" value="Winged helix' DNA-binding domain"/>
    <property type="match status" value="1"/>
</dbReference>
<gene>
    <name evidence="7" type="ORF">HPU229334_07575</name>
</gene>
<dbReference type="PANTHER" id="PTHR43721">
    <property type="entry name" value="ELONGATION FACTOR TU-RELATED"/>
    <property type="match status" value="1"/>
</dbReference>
<evidence type="ECO:0000256" key="5">
    <source>
        <dbReference type="ARBA" id="ARBA00023134"/>
    </source>
</evidence>
<dbReference type="Pfam" id="PF00009">
    <property type="entry name" value="GTP_EFTU"/>
    <property type="match status" value="1"/>
</dbReference>
<dbReference type="Gene3D" id="2.40.30.10">
    <property type="entry name" value="Translation factors"/>
    <property type="match status" value="1"/>
</dbReference>
<dbReference type="SUPFAM" id="SSF50465">
    <property type="entry name" value="EF-Tu/eEF-1alpha/eIF2-gamma C-terminal domain"/>
    <property type="match status" value="1"/>
</dbReference>
<keyword evidence="2" id="KW-0963">Cytoplasm</keyword>
<dbReference type="NCBIfam" id="TIGR00231">
    <property type="entry name" value="small_GTP"/>
    <property type="match status" value="1"/>
</dbReference>
<dbReference type="GO" id="GO:0005737">
    <property type="term" value="C:cytoplasm"/>
    <property type="evidence" value="ECO:0007669"/>
    <property type="project" value="UniProtKB-SubCell"/>
</dbReference>
<evidence type="ECO:0000313" key="8">
    <source>
        <dbReference type="Proteomes" id="UP000037997"/>
    </source>
</evidence>
<dbReference type="SUPFAM" id="SSF50447">
    <property type="entry name" value="Translation proteins"/>
    <property type="match status" value="1"/>
</dbReference>
<protein>
    <submittedName>
        <fullName evidence="7">Translation elongation factor</fullName>
    </submittedName>
</protein>
<dbReference type="Gene3D" id="3.40.50.300">
    <property type="entry name" value="P-loop containing nucleotide triphosphate hydrolases"/>
    <property type="match status" value="1"/>
</dbReference>
<reference evidence="7 8" key="1">
    <citation type="submission" date="2014-06" db="EMBL/GenBank/DDBJ databases">
        <title>Helicobacter pullorum isolates in fresh chicken meat - phenotypic and genotypic features.</title>
        <authorList>
            <person name="Borges V."/>
            <person name="Santos A."/>
            <person name="Correia C.B."/>
            <person name="Saraiva M."/>
            <person name="Menard A."/>
            <person name="Vieira L."/>
            <person name="Sampaio D.A."/>
            <person name="Gomes J.P."/>
            <person name="Oleastro M."/>
        </authorList>
    </citation>
    <scope>NUCLEOTIDE SEQUENCE [LARGE SCALE GENOMIC DNA]</scope>
    <source>
        <strain evidence="7 8">229334/12</strain>
    </source>
</reference>
<dbReference type="InterPro" id="IPR000795">
    <property type="entry name" value="T_Tr_GTP-bd_dom"/>
</dbReference>
<dbReference type="Gene3D" id="1.10.10.10">
    <property type="entry name" value="Winged helix-like DNA-binding domain superfamily/Winged helix DNA-binding domain"/>
    <property type="match status" value="1"/>
</dbReference>
<dbReference type="PANTHER" id="PTHR43721:SF22">
    <property type="entry name" value="ELONGATION FACTOR TU, MITOCHONDRIAL"/>
    <property type="match status" value="1"/>
</dbReference>
<dbReference type="NCBIfam" id="TIGR00475">
    <property type="entry name" value="selB"/>
    <property type="match status" value="1"/>
</dbReference>
<evidence type="ECO:0000256" key="1">
    <source>
        <dbReference type="ARBA" id="ARBA00004496"/>
    </source>
</evidence>
<evidence type="ECO:0000256" key="4">
    <source>
        <dbReference type="ARBA" id="ARBA00022917"/>
    </source>
</evidence>
<feature type="domain" description="Tr-type G" evidence="6">
    <location>
        <begin position="2"/>
        <end position="172"/>
    </location>
</feature>
<keyword evidence="7" id="KW-0251">Elongation factor</keyword>
<dbReference type="GO" id="GO:0001514">
    <property type="term" value="P:selenocysteine incorporation"/>
    <property type="evidence" value="ECO:0007669"/>
    <property type="project" value="InterPro"/>
</dbReference>
<dbReference type="SUPFAM" id="SSF52540">
    <property type="entry name" value="P-loop containing nucleoside triphosphate hydrolases"/>
    <property type="match status" value="1"/>
</dbReference>
<dbReference type="InterPro" id="IPR015191">
    <property type="entry name" value="SelB_WHD4"/>
</dbReference>
<dbReference type="InterPro" id="IPR036390">
    <property type="entry name" value="WH_DNA-bd_sf"/>
</dbReference>
<dbReference type="InterPro" id="IPR027417">
    <property type="entry name" value="P-loop_NTPase"/>
</dbReference>
<proteinExistence type="predicted"/>
<dbReference type="GO" id="GO:0003924">
    <property type="term" value="F:GTPase activity"/>
    <property type="evidence" value="ECO:0007669"/>
    <property type="project" value="InterPro"/>
</dbReference>
<dbReference type="InterPro" id="IPR004535">
    <property type="entry name" value="Transl_elong_SelB"/>
</dbReference>
<comment type="caution">
    <text evidence="7">The sequence shown here is derived from an EMBL/GenBank/DDBJ whole genome shotgun (WGS) entry which is preliminary data.</text>
</comment>
<dbReference type="InterPro" id="IPR005225">
    <property type="entry name" value="Small_GTP-bd"/>
</dbReference>
<comment type="subcellular location">
    <subcellularLocation>
        <location evidence="1">Cytoplasm</location>
    </subcellularLocation>
</comment>
<evidence type="ECO:0000256" key="2">
    <source>
        <dbReference type="ARBA" id="ARBA00022490"/>
    </source>
</evidence>
<dbReference type="Pfam" id="PF25461">
    <property type="entry name" value="Beta-barrel_SelB"/>
    <property type="match status" value="1"/>
</dbReference>
<dbReference type="EMBL" id="JNOC01000035">
    <property type="protein sequence ID" value="KPH55670.1"/>
    <property type="molecule type" value="Genomic_DNA"/>
</dbReference>
<keyword evidence="5" id="KW-0342">GTP-binding</keyword>
<evidence type="ECO:0000256" key="3">
    <source>
        <dbReference type="ARBA" id="ARBA00022741"/>
    </source>
</evidence>
<dbReference type="GO" id="GO:0003746">
    <property type="term" value="F:translation elongation factor activity"/>
    <property type="evidence" value="ECO:0007669"/>
    <property type="project" value="UniProtKB-KW"/>
</dbReference>
<keyword evidence="3" id="KW-0547">Nucleotide-binding</keyword>
<dbReference type="InterPro" id="IPR057335">
    <property type="entry name" value="Beta-barrel_SelB"/>
</dbReference>
<dbReference type="PATRIC" id="fig|35818.11.peg.1496"/>
<dbReference type="PROSITE" id="PS51722">
    <property type="entry name" value="G_TR_2"/>
    <property type="match status" value="1"/>
</dbReference>
<organism evidence="7 8">
    <name type="scientific">Helicobacter pullorum</name>
    <dbReference type="NCBI Taxonomy" id="35818"/>
    <lineage>
        <taxon>Bacteria</taxon>
        <taxon>Pseudomonadati</taxon>
        <taxon>Campylobacterota</taxon>
        <taxon>Epsilonproteobacteria</taxon>
        <taxon>Campylobacterales</taxon>
        <taxon>Helicobacteraceae</taxon>
        <taxon>Helicobacter</taxon>
    </lineage>
</organism>
<dbReference type="InterPro" id="IPR050055">
    <property type="entry name" value="EF-Tu_GTPase"/>
</dbReference>
<evidence type="ECO:0000313" key="7">
    <source>
        <dbReference type="EMBL" id="KPH55670.1"/>
    </source>
</evidence>
<evidence type="ECO:0000259" key="6">
    <source>
        <dbReference type="PROSITE" id="PS51722"/>
    </source>
</evidence>
<dbReference type="CDD" id="cd04171">
    <property type="entry name" value="SelB"/>
    <property type="match status" value="1"/>
</dbReference>
<dbReference type="RefSeq" id="WP_054198131.1">
    <property type="nucleotide sequence ID" value="NZ_JNOC01000035.1"/>
</dbReference>
<name>A0A0N1EBS6_9HELI</name>
<dbReference type="Gene3D" id="1.10.10.2770">
    <property type="match status" value="1"/>
</dbReference>
<dbReference type="AlphaFoldDB" id="A0A0N1EBS6"/>
<dbReference type="Pfam" id="PF09107">
    <property type="entry name" value="WHD_3rd_SelB"/>
    <property type="match status" value="1"/>
</dbReference>
<dbReference type="GO" id="GO:0003723">
    <property type="term" value="F:RNA binding"/>
    <property type="evidence" value="ECO:0007669"/>
    <property type="project" value="InterPro"/>
</dbReference>
<dbReference type="STRING" id="35818.HPU229336_02760"/>
<dbReference type="InterPro" id="IPR036388">
    <property type="entry name" value="WH-like_DNA-bd_sf"/>
</dbReference>
<dbReference type="InterPro" id="IPR009000">
    <property type="entry name" value="Transl_B-barrel_sf"/>
</dbReference>
<dbReference type="Proteomes" id="UP000037997">
    <property type="component" value="Unassembled WGS sequence"/>
</dbReference>
<dbReference type="InterPro" id="IPR009001">
    <property type="entry name" value="Transl_elong_EF1A/Init_IF2_C"/>
</dbReference>
<keyword evidence="4" id="KW-0648">Protein biosynthesis</keyword>
<accession>A0A0N1EBS6</accession>